<gene>
    <name evidence="5" type="ORF">BCL74_2817</name>
</gene>
<dbReference type="Proteomes" id="UP000277424">
    <property type="component" value="Unassembled WGS sequence"/>
</dbReference>
<dbReference type="PIRSF" id="PIRSF006241">
    <property type="entry name" value="HyI"/>
    <property type="match status" value="1"/>
</dbReference>
<dbReference type="PANTHER" id="PTHR43489">
    <property type="entry name" value="ISOMERASE"/>
    <property type="match status" value="1"/>
</dbReference>
<dbReference type="OrthoDB" id="9786584at2"/>
<sequence>MPRFDANLDYLFLEQDGLPARIAAAAKAGFKGVEMLRPYATPAAEVKAALASAGVEAVLINSPTDPEKGTMGHAALPGNEAVFEAEIAQALDYAAAIGAGRIHVLSGRIDPDSAPARDTLIANLKRAAPEAEKRGITLLIEPLNGRDQPGYFLNRAEQGAEIVAAIGHAAVRLQFDCYHTQVQQGDVLRRLEGVLDLVGHIQIAGPPARVSPDQGEVNYPWLLAEIDALGYGGWIGFEYRCPEGTAAGLAWAAPYGIRAG</sequence>
<feature type="domain" description="Xylose isomerase-like TIM barrel" evidence="4">
    <location>
        <begin position="22"/>
        <end position="251"/>
    </location>
</feature>
<accession>A0A420WBD5</accession>
<evidence type="ECO:0000313" key="5">
    <source>
        <dbReference type="EMBL" id="RKQ68339.1"/>
    </source>
</evidence>
<feature type="active site" description="Proton donor/acceptor" evidence="3">
    <location>
        <position position="238"/>
    </location>
</feature>
<dbReference type="RefSeq" id="WP_121220938.1">
    <property type="nucleotide sequence ID" value="NZ_RBIG01000003.1"/>
</dbReference>
<evidence type="ECO:0000256" key="3">
    <source>
        <dbReference type="PIRSR" id="PIRSR006241-50"/>
    </source>
</evidence>
<reference evidence="5 6" key="1">
    <citation type="submission" date="2018-10" db="EMBL/GenBank/DDBJ databases">
        <title>Comparative analysis of microorganisms from saline springs in Andes Mountain Range, Colombia.</title>
        <authorList>
            <person name="Rubin E."/>
        </authorList>
    </citation>
    <scope>NUCLEOTIDE SEQUENCE [LARGE SCALE GENOMIC DNA]</scope>
    <source>
        <strain evidence="5 6">USBA 36</strain>
    </source>
</reference>
<keyword evidence="5" id="KW-0670">Pyruvate</keyword>
<dbReference type="InterPro" id="IPR036237">
    <property type="entry name" value="Xyl_isomerase-like_sf"/>
</dbReference>
<dbReference type="AlphaFoldDB" id="A0A420WBD5"/>
<organism evidence="5 6">
    <name type="scientific">Oceanibaculum indicum</name>
    <dbReference type="NCBI Taxonomy" id="526216"/>
    <lineage>
        <taxon>Bacteria</taxon>
        <taxon>Pseudomonadati</taxon>
        <taxon>Pseudomonadota</taxon>
        <taxon>Alphaproteobacteria</taxon>
        <taxon>Rhodospirillales</taxon>
        <taxon>Oceanibaculaceae</taxon>
        <taxon>Oceanibaculum</taxon>
    </lineage>
</organism>
<comment type="similarity">
    <text evidence="2">Belongs to the hyi family.</text>
</comment>
<dbReference type="Pfam" id="PF01261">
    <property type="entry name" value="AP_endonuc_2"/>
    <property type="match status" value="1"/>
</dbReference>
<feature type="active site" description="Proton donor/acceptor" evidence="3">
    <location>
        <position position="141"/>
    </location>
</feature>
<dbReference type="Gene3D" id="3.20.20.150">
    <property type="entry name" value="Divalent-metal-dependent TIM barrel enzymes"/>
    <property type="match status" value="1"/>
</dbReference>
<comment type="caution">
    <text evidence="5">The sequence shown here is derived from an EMBL/GenBank/DDBJ whole genome shotgun (WGS) entry which is preliminary data.</text>
</comment>
<dbReference type="GO" id="GO:0046487">
    <property type="term" value="P:glyoxylate metabolic process"/>
    <property type="evidence" value="ECO:0007669"/>
    <property type="project" value="TreeGrafter"/>
</dbReference>
<keyword evidence="1 2" id="KW-0413">Isomerase</keyword>
<dbReference type="PANTHER" id="PTHR43489:SF13">
    <property type="entry name" value="HYDROXYPYRUVATE ISOMERASE"/>
    <property type="match status" value="1"/>
</dbReference>
<dbReference type="SUPFAM" id="SSF51658">
    <property type="entry name" value="Xylose isomerase-like"/>
    <property type="match status" value="1"/>
</dbReference>
<evidence type="ECO:0000256" key="1">
    <source>
        <dbReference type="ARBA" id="ARBA00023235"/>
    </source>
</evidence>
<evidence type="ECO:0000259" key="4">
    <source>
        <dbReference type="Pfam" id="PF01261"/>
    </source>
</evidence>
<proteinExistence type="inferred from homology"/>
<evidence type="ECO:0000256" key="2">
    <source>
        <dbReference type="PIRNR" id="PIRNR006241"/>
    </source>
</evidence>
<dbReference type="GO" id="GO:0008903">
    <property type="term" value="F:hydroxypyruvate isomerase activity"/>
    <property type="evidence" value="ECO:0007669"/>
    <property type="project" value="TreeGrafter"/>
</dbReference>
<dbReference type="EMBL" id="RBIG01000003">
    <property type="protein sequence ID" value="RKQ68339.1"/>
    <property type="molecule type" value="Genomic_DNA"/>
</dbReference>
<name>A0A420WBD5_9PROT</name>
<dbReference type="InterPro" id="IPR026040">
    <property type="entry name" value="HyI-like"/>
</dbReference>
<dbReference type="InterPro" id="IPR050417">
    <property type="entry name" value="Sugar_Epim/Isomerase"/>
</dbReference>
<dbReference type="InterPro" id="IPR013022">
    <property type="entry name" value="Xyl_isomerase-like_TIM-brl"/>
</dbReference>
<evidence type="ECO:0000313" key="6">
    <source>
        <dbReference type="Proteomes" id="UP000277424"/>
    </source>
</evidence>
<protein>
    <submittedName>
        <fullName evidence="5">Hydroxypyruvate isomerase</fullName>
    </submittedName>
</protein>